<dbReference type="GO" id="GO:0045505">
    <property type="term" value="F:dynein intermediate chain binding"/>
    <property type="evidence" value="ECO:0007669"/>
    <property type="project" value="InterPro"/>
</dbReference>
<dbReference type="Pfam" id="PF22597">
    <property type="entry name" value="DYN_lid"/>
    <property type="match status" value="1"/>
</dbReference>
<feature type="domain" description="Dynein heavy chain AAA module D4" evidence="14">
    <location>
        <begin position="263"/>
        <end position="523"/>
    </location>
</feature>
<evidence type="ECO:0000256" key="3">
    <source>
        <dbReference type="ARBA" id="ARBA00022490"/>
    </source>
</evidence>
<feature type="domain" description="Dynein 2 heavy chain 1 cytoplasmic ATPase lid" evidence="16">
    <location>
        <begin position="100"/>
        <end position="178"/>
    </location>
</feature>
<evidence type="ECO:0000259" key="15">
    <source>
        <dbReference type="Pfam" id="PF12781"/>
    </source>
</evidence>
<evidence type="ECO:0000256" key="7">
    <source>
        <dbReference type="ARBA" id="ARBA00023017"/>
    </source>
</evidence>
<evidence type="ECO:0000259" key="13">
    <source>
        <dbReference type="Pfam" id="PF12777"/>
    </source>
</evidence>
<evidence type="ECO:0000313" key="17">
    <source>
        <dbReference type="EMBL" id="CAG9836229.1"/>
    </source>
</evidence>
<evidence type="ECO:0000256" key="2">
    <source>
        <dbReference type="ARBA" id="ARBA00008887"/>
    </source>
</evidence>
<gene>
    <name evidence="17" type="ORF">DIABBA_LOCUS9335</name>
</gene>
<evidence type="ECO:0000256" key="11">
    <source>
        <dbReference type="ARBA" id="ARBA00023212"/>
    </source>
</evidence>
<dbReference type="Gene3D" id="1.10.8.1220">
    <property type="match status" value="1"/>
</dbReference>
<dbReference type="FunFam" id="1.20.920.30:FF:000002">
    <property type="entry name" value="Dynein axonemal heavy chain 3"/>
    <property type="match status" value="1"/>
</dbReference>
<dbReference type="EMBL" id="OU898281">
    <property type="protein sequence ID" value="CAG9836229.1"/>
    <property type="molecule type" value="Genomic_DNA"/>
</dbReference>
<dbReference type="Pfam" id="PF12781">
    <property type="entry name" value="AAA_9"/>
    <property type="match status" value="1"/>
</dbReference>
<keyword evidence="5" id="KW-0547">Nucleotide-binding</keyword>
<dbReference type="Pfam" id="PF12777">
    <property type="entry name" value="MT"/>
    <property type="match status" value="1"/>
</dbReference>
<dbReference type="Gene3D" id="3.40.50.300">
    <property type="entry name" value="P-loop containing nucleotide triphosphate hydrolases"/>
    <property type="match status" value="2"/>
</dbReference>
<dbReference type="InterPro" id="IPR024743">
    <property type="entry name" value="Dynein_HC_stalk"/>
</dbReference>
<evidence type="ECO:0000256" key="10">
    <source>
        <dbReference type="ARBA" id="ARBA00023175"/>
    </source>
</evidence>
<protein>
    <submittedName>
        <fullName evidence="17">Uncharacterized protein</fullName>
    </submittedName>
</protein>
<dbReference type="GO" id="GO:0005930">
    <property type="term" value="C:axoneme"/>
    <property type="evidence" value="ECO:0007669"/>
    <property type="project" value="UniProtKB-SubCell"/>
</dbReference>
<evidence type="ECO:0000256" key="6">
    <source>
        <dbReference type="ARBA" id="ARBA00022840"/>
    </source>
</evidence>
<dbReference type="Gene3D" id="1.20.920.20">
    <property type="match status" value="1"/>
</dbReference>
<keyword evidence="10" id="KW-0505">Motor protein</keyword>
<evidence type="ECO:0000256" key="4">
    <source>
        <dbReference type="ARBA" id="ARBA00022701"/>
    </source>
</evidence>
<keyword evidence="12" id="KW-0966">Cell projection</keyword>
<keyword evidence="9" id="KW-0969">Cilium</keyword>
<dbReference type="Pfam" id="PF12780">
    <property type="entry name" value="AAA_8"/>
    <property type="match status" value="1"/>
</dbReference>
<dbReference type="InterPro" id="IPR054354">
    <property type="entry name" value="DYNC2H1-like_lid"/>
</dbReference>
<organism evidence="17 18">
    <name type="scientific">Diabrotica balteata</name>
    <name type="common">Banded cucumber beetle</name>
    <dbReference type="NCBI Taxonomy" id="107213"/>
    <lineage>
        <taxon>Eukaryota</taxon>
        <taxon>Metazoa</taxon>
        <taxon>Ecdysozoa</taxon>
        <taxon>Arthropoda</taxon>
        <taxon>Hexapoda</taxon>
        <taxon>Insecta</taxon>
        <taxon>Pterygota</taxon>
        <taxon>Neoptera</taxon>
        <taxon>Endopterygota</taxon>
        <taxon>Coleoptera</taxon>
        <taxon>Polyphaga</taxon>
        <taxon>Cucujiformia</taxon>
        <taxon>Chrysomeloidea</taxon>
        <taxon>Chrysomelidae</taxon>
        <taxon>Galerucinae</taxon>
        <taxon>Diabroticina</taxon>
        <taxon>Diabroticites</taxon>
        <taxon>Diabrotica</taxon>
    </lineage>
</organism>
<dbReference type="GO" id="GO:0030286">
    <property type="term" value="C:dynein complex"/>
    <property type="evidence" value="ECO:0007669"/>
    <property type="project" value="UniProtKB-KW"/>
</dbReference>
<dbReference type="PANTHER" id="PTHR22878:SF70">
    <property type="entry name" value="DYNEIN HEAVY CHAIN 2, AXONEMAL"/>
    <property type="match status" value="1"/>
</dbReference>
<name>A0A9N9T497_DIABA</name>
<keyword evidence="3" id="KW-0963">Cytoplasm</keyword>
<keyword evidence="7" id="KW-0243">Dynein</keyword>
<comment type="subcellular location">
    <subcellularLocation>
        <location evidence="1">Cytoplasm</location>
        <location evidence="1">Cytoskeleton</location>
        <location evidence="1">Cilium axoneme</location>
    </subcellularLocation>
</comment>
<evidence type="ECO:0000259" key="14">
    <source>
        <dbReference type="Pfam" id="PF12780"/>
    </source>
</evidence>
<accession>A0A9N9T497</accession>
<dbReference type="Gene3D" id="6.10.140.1060">
    <property type="match status" value="1"/>
</dbReference>
<dbReference type="GO" id="GO:0051959">
    <property type="term" value="F:dynein light intermediate chain binding"/>
    <property type="evidence" value="ECO:0007669"/>
    <property type="project" value="InterPro"/>
</dbReference>
<dbReference type="Proteomes" id="UP001153709">
    <property type="component" value="Chromosome 6"/>
</dbReference>
<feature type="domain" description="Dynein heavy chain ATP-binding dynein motor region" evidence="15">
    <location>
        <begin position="813"/>
        <end position="1034"/>
    </location>
</feature>
<evidence type="ECO:0000256" key="8">
    <source>
        <dbReference type="ARBA" id="ARBA00023054"/>
    </source>
</evidence>
<keyword evidence="6" id="KW-0067">ATP-binding</keyword>
<proteinExistence type="inferred from homology"/>
<dbReference type="AlphaFoldDB" id="A0A9N9T497"/>
<keyword evidence="18" id="KW-1185">Reference proteome</keyword>
<dbReference type="GO" id="GO:0005524">
    <property type="term" value="F:ATP binding"/>
    <property type="evidence" value="ECO:0007669"/>
    <property type="project" value="UniProtKB-KW"/>
</dbReference>
<keyword evidence="11" id="KW-0206">Cytoskeleton</keyword>
<evidence type="ECO:0000259" key="16">
    <source>
        <dbReference type="Pfam" id="PF22597"/>
    </source>
</evidence>
<dbReference type="Pfam" id="PF12775">
    <property type="entry name" value="AAA_7"/>
    <property type="match status" value="1"/>
</dbReference>
<dbReference type="InterPro" id="IPR026983">
    <property type="entry name" value="DHC"/>
</dbReference>
<evidence type="ECO:0000256" key="12">
    <source>
        <dbReference type="ARBA" id="ARBA00023273"/>
    </source>
</evidence>
<dbReference type="GO" id="GO:0005874">
    <property type="term" value="C:microtubule"/>
    <property type="evidence" value="ECO:0007669"/>
    <property type="project" value="UniProtKB-KW"/>
</dbReference>
<dbReference type="FunFam" id="1.10.8.1220:FF:000001">
    <property type="entry name" value="Dynein axonemal heavy chain 5"/>
    <property type="match status" value="1"/>
</dbReference>
<keyword evidence="4" id="KW-0493">Microtubule</keyword>
<evidence type="ECO:0000256" key="1">
    <source>
        <dbReference type="ARBA" id="ARBA00004430"/>
    </source>
</evidence>
<reference evidence="17" key="1">
    <citation type="submission" date="2022-01" db="EMBL/GenBank/DDBJ databases">
        <authorList>
            <person name="King R."/>
        </authorList>
    </citation>
    <scope>NUCLEOTIDE SEQUENCE</scope>
</reference>
<dbReference type="PANTHER" id="PTHR22878">
    <property type="entry name" value="DYNEIN HEAVY CHAIN 6, AXONEMAL-LIKE-RELATED"/>
    <property type="match status" value="1"/>
</dbReference>
<comment type="similarity">
    <text evidence="2">Belongs to the dynein heavy chain family.</text>
</comment>
<sequence>MPVKDVYGSQPPLELLRQYFDHKNWYDLKSTRALYLHDLIFLGAMGLVGGSRQDVYPRFLRHFSIFSINEFSQESMAKIYSNVLLLGWKNNGFPSEIIMVVNQVVNATLNIFKAAQENLRPTPSKSHYIFNLRDFFRLIQGCAMLRKESAEDKKIFPKIWVHEVMRVFYDRLVEKRDRVWIYEEVKKYVNENFRENFDSIFALLKNDQGIVTREALKRLLFGTYFDQDSDEDKRYEEITDSEALRELAVNCLIEYNATHKSKMDIVLFDYALEHLSKICRILSMRCGSALLVGISGSGRQSLTRLAGEIYGMKLFQAEITNNYSLTDWRDDIKKVCKESGGRGKDTIFLIGEGQIKDESFLEDVDCLLNSGEVPNIYQIDEKQEILDMVKLAAQGGNRNLEISPLEVFFFFTKRCKEKLHVVMCLSPVGSAFRNRLRLFPSLINCCTIDWFRDWPEQALEEVAHVWMEDINLSDEIKSTSVSACKYFHVEARNASEEFYKAVSRKTYITSASYLELIKSFTELTNRKQEEIMTAKRRYLGGLEKLYHASVSIGEMQDSLAALQPQLEAMNKAASEMLSQIEHESITVEKASAIVKQDEKVANKQAAQAQALKLECEADLAEAMPILEEAIAALDTLKPADIRLVKTMKNPPEVIKLVMAAVCIIKGIKPDRIPEPGTGRMIQDYWGPSKRVLGDINFLQTLKDFDKDNIKPDAIAKLRKEYIPHKRHLKPAVRGLGGEKDRWTTAAEVLQVQYDGLAGDILLSCGIISYLSPFNSTFRVMLMKTWHQYVKSLGIPTAEVFDMATVLGSDVTIQNWNINGLPRDMFSTENGIIMDNSRRWSLFIDPQVQAANWIKKMERKNNLQVLKFSFPDYMKKIETSIQNGYPVLIESIEEILEAPLDPLLYKQMFKQAGVWVIALGENVIEYNSNFKLYLTSKLRNPHYLPEVFNKVTIINFALTLEGLQDQLLGIVVAVEKPDLQQLKEELTIQKADNKKALKDTEDNILKTLSETKGDILEDEKAIQILDESKVLSTEIMEKQKRSIIIEQSIEEFREKYKIVSAHSSVLYYCISDLANVDPMYQYSLDWFINLYIGSIQKAEKFKIIEKRCTCLINAFTFDLYNNITRSLFEKDKLLFSFLLCSKIMIAQKKLEENEFLFLLTGGVGGETTTPNPCPTWLLDRSWTEICRLDNISAFNGFIAKTLCV</sequence>
<feature type="domain" description="Dynein heavy chain coiled coil stalk" evidence="13">
    <location>
        <begin position="539"/>
        <end position="718"/>
    </location>
</feature>
<dbReference type="FunFam" id="3.40.50.300:FF:001145">
    <property type="entry name" value="Putative dynein heavy chain"/>
    <property type="match status" value="1"/>
</dbReference>
<evidence type="ECO:0000313" key="18">
    <source>
        <dbReference type="Proteomes" id="UP001153709"/>
    </source>
</evidence>
<keyword evidence="8" id="KW-0175">Coiled coil</keyword>
<dbReference type="InterPro" id="IPR035706">
    <property type="entry name" value="AAA_9"/>
</dbReference>
<dbReference type="SUPFAM" id="SSF52540">
    <property type="entry name" value="P-loop containing nucleoside triphosphate hydrolases"/>
    <property type="match status" value="2"/>
</dbReference>
<dbReference type="FunFam" id="3.40.50.300:FF:002141">
    <property type="entry name" value="Dynein heavy chain"/>
    <property type="match status" value="1"/>
</dbReference>
<dbReference type="GO" id="GO:0007018">
    <property type="term" value="P:microtubule-based movement"/>
    <property type="evidence" value="ECO:0007669"/>
    <property type="project" value="InterPro"/>
</dbReference>
<dbReference type="InterPro" id="IPR027417">
    <property type="entry name" value="P-loop_NTPase"/>
</dbReference>
<dbReference type="Gene3D" id="1.20.920.30">
    <property type="match status" value="1"/>
</dbReference>
<evidence type="ECO:0000256" key="9">
    <source>
        <dbReference type="ARBA" id="ARBA00023069"/>
    </source>
</evidence>
<evidence type="ECO:0000256" key="5">
    <source>
        <dbReference type="ARBA" id="ARBA00022741"/>
    </source>
</evidence>
<dbReference type="InterPro" id="IPR024317">
    <property type="entry name" value="Dynein_heavy_chain_D4_dom"/>
</dbReference>